<comment type="caution">
    <text evidence="3">The sequence shown here is derived from an EMBL/GenBank/DDBJ whole genome shotgun (WGS) entry which is preliminary data.</text>
</comment>
<dbReference type="PROSITE" id="PS50853">
    <property type="entry name" value="FN3"/>
    <property type="match status" value="1"/>
</dbReference>
<name>A0ABT1RKE6_9FIRM</name>
<feature type="signal peptide" evidence="1">
    <location>
        <begin position="1"/>
        <end position="25"/>
    </location>
</feature>
<keyword evidence="1" id="KW-0732">Signal</keyword>
<protein>
    <submittedName>
        <fullName evidence="3">Ig-like domain-containing protein</fullName>
    </submittedName>
</protein>
<evidence type="ECO:0000313" key="3">
    <source>
        <dbReference type="EMBL" id="MCQ4635652.1"/>
    </source>
</evidence>
<dbReference type="Gene3D" id="2.60.40.1080">
    <property type="match status" value="1"/>
</dbReference>
<dbReference type="InterPro" id="IPR003343">
    <property type="entry name" value="Big_2"/>
</dbReference>
<feature type="chain" id="PRO_5046349477" evidence="1">
    <location>
        <begin position="26"/>
        <end position="564"/>
    </location>
</feature>
<dbReference type="SUPFAM" id="SSF49265">
    <property type="entry name" value="Fibronectin type III"/>
    <property type="match status" value="1"/>
</dbReference>
<reference evidence="3 4" key="1">
    <citation type="submission" date="2022-06" db="EMBL/GenBank/DDBJ databases">
        <title>Isolation of gut microbiota from human fecal samples.</title>
        <authorList>
            <person name="Pamer E.G."/>
            <person name="Barat B."/>
            <person name="Waligurski E."/>
            <person name="Medina S."/>
            <person name="Paddock L."/>
            <person name="Mostad J."/>
        </authorList>
    </citation>
    <scope>NUCLEOTIDE SEQUENCE [LARGE SCALE GENOMIC DNA]</scope>
    <source>
        <strain evidence="3 4">SL.3.17</strain>
    </source>
</reference>
<dbReference type="SMART" id="SM00060">
    <property type="entry name" value="FN3"/>
    <property type="match status" value="1"/>
</dbReference>
<dbReference type="Pfam" id="PF02368">
    <property type="entry name" value="Big_2"/>
    <property type="match status" value="1"/>
</dbReference>
<dbReference type="SUPFAM" id="SSF49373">
    <property type="entry name" value="Invasin/intimin cell-adhesion fragments"/>
    <property type="match status" value="1"/>
</dbReference>
<dbReference type="Gene3D" id="2.60.40.10">
    <property type="entry name" value="Immunoglobulins"/>
    <property type="match status" value="2"/>
</dbReference>
<accession>A0ABT1RKE6</accession>
<proteinExistence type="predicted"/>
<dbReference type="SMART" id="SM00635">
    <property type="entry name" value="BID_2"/>
    <property type="match status" value="1"/>
</dbReference>
<sequence>MKLKMFIAILVMAMFSTAIPVAVNAQGTDAMKDGFYVGTTTNEPLPDKYELKYGEKLEKVWVYINNKKTAATDIPGLRRSNIEVVDIQKNGMRGFTITPKANGSVILEYKSDIESRDYKGITKKLEIIVTGCPTEADPDFRASYDTEQGTNGKIFLNGYDIYTAPNNEIFYENYITNQLDTKNILLDLDIYNWGRVDEPGGMNDANKDENVSNYVLPYIKVKDLKGNTIASSNRQDFILERSQINGNSLVNTKIRIKPGVLKPDTRYQLCFAPDLRLYKGGDPINKDVVFNFKTAPFMYATGLTIDKKDMSLDVNQKAKLSANVVPANADDYECTWASSDPRIVKVDQEGNITAIKAGTALIKASNANGKSASCKITVNPVPVKKVQGLTAKGISNNKIKLKWKQMGGVSEYTVYSSTKKTGKYKKVKALKGNSCTISKLKLGKRYYYKVVATKTVNGTKYNSAMSNVVSATPCLEKTVLRIKSNKKKVYLRWQKTSGSEKYQIYKSSKRNGGYYKLRETTRLKYTDKKVKNKKTYYYKARSYKRLGGKRLYSKFTTPIKVKVK</sequence>
<dbReference type="InterPro" id="IPR003961">
    <property type="entry name" value="FN3_dom"/>
</dbReference>
<dbReference type="InterPro" id="IPR036116">
    <property type="entry name" value="FN3_sf"/>
</dbReference>
<organism evidence="3 4">
    <name type="scientific">Anaerovorax odorimutans</name>
    <dbReference type="NCBI Taxonomy" id="109327"/>
    <lineage>
        <taxon>Bacteria</taxon>
        <taxon>Bacillati</taxon>
        <taxon>Bacillota</taxon>
        <taxon>Clostridia</taxon>
        <taxon>Peptostreptococcales</taxon>
        <taxon>Anaerovoracaceae</taxon>
        <taxon>Anaerovorax</taxon>
    </lineage>
</organism>
<dbReference type="InterPro" id="IPR013783">
    <property type="entry name" value="Ig-like_fold"/>
</dbReference>
<gene>
    <name evidence="3" type="ORF">NE619_02835</name>
</gene>
<evidence type="ECO:0000259" key="2">
    <source>
        <dbReference type="PROSITE" id="PS50853"/>
    </source>
</evidence>
<evidence type="ECO:0000256" key="1">
    <source>
        <dbReference type="SAM" id="SignalP"/>
    </source>
</evidence>
<dbReference type="InterPro" id="IPR008964">
    <property type="entry name" value="Invasin/intimin_cell_adhesion"/>
</dbReference>
<feature type="domain" description="Fibronectin type-III" evidence="2">
    <location>
        <begin position="385"/>
        <end position="477"/>
    </location>
</feature>
<keyword evidence="4" id="KW-1185">Reference proteome</keyword>
<dbReference type="RefSeq" id="WP_256130843.1">
    <property type="nucleotide sequence ID" value="NZ_JANFXK010000002.1"/>
</dbReference>
<evidence type="ECO:0000313" key="4">
    <source>
        <dbReference type="Proteomes" id="UP001524502"/>
    </source>
</evidence>
<dbReference type="EMBL" id="JANFXK010000002">
    <property type="protein sequence ID" value="MCQ4635652.1"/>
    <property type="molecule type" value="Genomic_DNA"/>
</dbReference>
<dbReference type="Proteomes" id="UP001524502">
    <property type="component" value="Unassembled WGS sequence"/>
</dbReference>